<evidence type="ECO:0000313" key="5">
    <source>
        <dbReference type="Proteomes" id="UP001058072"/>
    </source>
</evidence>
<dbReference type="RefSeq" id="WP_055277342.1">
    <property type="nucleotide sequence ID" value="NZ_CP071249.1"/>
</dbReference>
<keyword evidence="4" id="KW-1185">Reference proteome</keyword>
<dbReference type="SUPFAM" id="SSF52833">
    <property type="entry name" value="Thioredoxin-like"/>
    <property type="match status" value="1"/>
</dbReference>
<reference evidence="3 4" key="1">
    <citation type="submission" date="2021-03" db="EMBL/GenBank/DDBJ databases">
        <title>Comparative Genomics and Metabolomics in the genus Turicibacter.</title>
        <authorList>
            <person name="Maki J."/>
            <person name="Looft T."/>
        </authorList>
    </citation>
    <scope>NUCLEOTIDE SEQUENCE</scope>
    <source>
        <strain evidence="3">ISU324</strain>
        <strain evidence="2 4">MMM721</strain>
    </source>
</reference>
<dbReference type="Gene3D" id="3.40.30.10">
    <property type="entry name" value="Glutaredoxin"/>
    <property type="match status" value="1"/>
</dbReference>
<sequence>MEKINQNLMNVDYESLKEIWKQECLVITLAYTPTCGTCHVAKKMLQVIKAAMPDLNMTQINLNYYGDMAIDLEIMSVPCIMIHKKGKCVEKIYAFESVPFLYKKITSYL</sequence>
<dbReference type="InterPro" id="IPR013766">
    <property type="entry name" value="Thioredoxin_domain"/>
</dbReference>
<dbReference type="AlphaFoldDB" id="A0A9Q9CHU7"/>
<dbReference type="CDD" id="cd02947">
    <property type="entry name" value="TRX_family"/>
    <property type="match status" value="1"/>
</dbReference>
<dbReference type="Pfam" id="PF00085">
    <property type="entry name" value="Thioredoxin"/>
    <property type="match status" value="1"/>
</dbReference>
<protein>
    <submittedName>
        <fullName evidence="3">Thioredoxin family protein</fullName>
    </submittedName>
</protein>
<proteinExistence type="predicted"/>
<feature type="domain" description="Thioredoxin" evidence="1">
    <location>
        <begin position="18"/>
        <end position="93"/>
    </location>
</feature>
<name>A0A9Q9CHU7_9FIRM</name>
<dbReference type="InterPro" id="IPR036249">
    <property type="entry name" value="Thioredoxin-like_sf"/>
</dbReference>
<dbReference type="EMBL" id="CP071249">
    <property type="protein sequence ID" value="UUF05727.1"/>
    <property type="molecule type" value="Genomic_DNA"/>
</dbReference>
<dbReference type="Proteomes" id="UP001058016">
    <property type="component" value="Chromosome"/>
</dbReference>
<dbReference type="Proteomes" id="UP001058072">
    <property type="component" value="Chromosome"/>
</dbReference>
<dbReference type="EMBL" id="CP071250">
    <property type="protein sequence ID" value="UUF08825.1"/>
    <property type="molecule type" value="Genomic_DNA"/>
</dbReference>
<evidence type="ECO:0000313" key="4">
    <source>
        <dbReference type="Proteomes" id="UP001058016"/>
    </source>
</evidence>
<gene>
    <name evidence="2" type="ORF">J0J69_11835</name>
    <name evidence="3" type="ORF">J0J70_02095</name>
</gene>
<evidence type="ECO:0000313" key="2">
    <source>
        <dbReference type="EMBL" id="UUF05727.1"/>
    </source>
</evidence>
<accession>A0A9Q9CHU7</accession>
<organism evidence="3 5">
    <name type="scientific">Turicibacter bilis</name>
    <dbReference type="NCBI Taxonomy" id="2735723"/>
    <lineage>
        <taxon>Bacteria</taxon>
        <taxon>Bacillati</taxon>
        <taxon>Bacillota</taxon>
        <taxon>Erysipelotrichia</taxon>
        <taxon>Erysipelotrichales</taxon>
        <taxon>Turicibacteraceae</taxon>
        <taxon>Turicibacter</taxon>
    </lineage>
</organism>
<evidence type="ECO:0000313" key="3">
    <source>
        <dbReference type="EMBL" id="UUF08825.1"/>
    </source>
</evidence>
<evidence type="ECO:0000259" key="1">
    <source>
        <dbReference type="Pfam" id="PF00085"/>
    </source>
</evidence>